<keyword evidence="4" id="KW-1185">Reference proteome</keyword>
<keyword evidence="2" id="KW-0812">Transmembrane</keyword>
<keyword evidence="2" id="KW-0472">Membrane</keyword>
<accession>X6MXB8</accession>
<proteinExistence type="predicted"/>
<comment type="caution">
    <text evidence="3">The sequence shown here is derived from an EMBL/GenBank/DDBJ whole genome shotgun (WGS) entry which is preliminary data.</text>
</comment>
<feature type="region of interest" description="Disordered" evidence="1">
    <location>
        <begin position="33"/>
        <end position="71"/>
    </location>
</feature>
<sequence>GLLSFFACGWVVDTMARAEGLIELASNTLINSSSQQVLRPPPTTTLMEENNKNWNTKPNKGKEHSADKSWNEIQNRSIEDSSRSMLLNYLSPMASSESVAPKYGITSRKFELNQLVGMFAGQKWRRAYEICTCLFTVGACWGFVVYIYTTVFGSALARQIGISGLSSRCNIENDTETSCDELYLVYVGVFALVIIPLSLMDVTEQKYLQVLLMILRYVLIFLMSITSICLLYSDYIPTTGAGYELSPNSGHTARYGKDNKSYQSNVRLLFSFVSVAGKSIFMFVCIRIFIFCFVLFSFSLRFVIMCFCANW</sequence>
<evidence type="ECO:0000313" key="3">
    <source>
        <dbReference type="EMBL" id="ETO18449.1"/>
    </source>
</evidence>
<dbReference type="Proteomes" id="UP000023152">
    <property type="component" value="Unassembled WGS sequence"/>
</dbReference>
<feature type="compositionally biased region" description="Polar residues" evidence="1">
    <location>
        <begin position="44"/>
        <end position="58"/>
    </location>
</feature>
<feature type="transmembrane region" description="Helical" evidence="2">
    <location>
        <begin position="183"/>
        <end position="202"/>
    </location>
</feature>
<evidence type="ECO:0000256" key="2">
    <source>
        <dbReference type="SAM" id="Phobius"/>
    </source>
</evidence>
<evidence type="ECO:0008006" key="5">
    <source>
        <dbReference type="Google" id="ProtNLM"/>
    </source>
</evidence>
<evidence type="ECO:0000256" key="1">
    <source>
        <dbReference type="SAM" id="MobiDB-lite"/>
    </source>
</evidence>
<protein>
    <recommendedName>
        <fullName evidence="5">Amino acid transporter transmembrane domain-containing protein</fullName>
    </recommendedName>
</protein>
<keyword evidence="2" id="KW-1133">Transmembrane helix</keyword>
<organism evidence="3 4">
    <name type="scientific">Reticulomyxa filosa</name>
    <dbReference type="NCBI Taxonomy" id="46433"/>
    <lineage>
        <taxon>Eukaryota</taxon>
        <taxon>Sar</taxon>
        <taxon>Rhizaria</taxon>
        <taxon>Retaria</taxon>
        <taxon>Foraminifera</taxon>
        <taxon>Monothalamids</taxon>
        <taxon>Reticulomyxidae</taxon>
        <taxon>Reticulomyxa</taxon>
    </lineage>
</organism>
<feature type="transmembrane region" description="Helical" evidence="2">
    <location>
        <begin position="127"/>
        <end position="148"/>
    </location>
</feature>
<feature type="non-terminal residue" evidence="3">
    <location>
        <position position="1"/>
    </location>
</feature>
<gene>
    <name evidence="3" type="ORF">RFI_18816</name>
</gene>
<feature type="transmembrane region" description="Helical" evidence="2">
    <location>
        <begin position="214"/>
        <end position="233"/>
    </location>
</feature>
<dbReference type="OrthoDB" id="294541at2759"/>
<evidence type="ECO:0000313" key="4">
    <source>
        <dbReference type="Proteomes" id="UP000023152"/>
    </source>
</evidence>
<dbReference type="EMBL" id="ASPP01014889">
    <property type="protein sequence ID" value="ETO18449.1"/>
    <property type="molecule type" value="Genomic_DNA"/>
</dbReference>
<feature type="transmembrane region" description="Helical" evidence="2">
    <location>
        <begin position="280"/>
        <end position="304"/>
    </location>
</feature>
<name>X6MXB8_RETFI</name>
<reference evidence="3 4" key="1">
    <citation type="journal article" date="2013" name="Curr. Biol.">
        <title>The Genome of the Foraminiferan Reticulomyxa filosa.</title>
        <authorList>
            <person name="Glockner G."/>
            <person name="Hulsmann N."/>
            <person name="Schleicher M."/>
            <person name="Noegel A.A."/>
            <person name="Eichinger L."/>
            <person name="Gallinger C."/>
            <person name="Pawlowski J."/>
            <person name="Sierra R."/>
            <person name="Euteneuer U."/>
            <person name="Pillet L."/>
            <person name="Moustafa A."/>
            <person name="Platzer M."/>
            <person name="Groth M."/>
            <person name="Szafranski K."/>
            <person name="Schliwa M."/>
        </authorList>
    </citation>
    <scope>NUCLEOTIDE SEQUENCE [LARGE SCALE GENOMIC DNA]</scope>
</reference>
<dbReference type="PANTHER" id="PTHR16189">
    <property type="entry name" value="TRANSMEMBRANE PROTEIN 104-RELATED"/>
    <property type="match status" value="1"/>
</dbReference>
<dbReference type="PANTHER" id="PTHR16189:SF2">
    <property type="entry name" value="AMINO ACID TRANSPORTER TRANSMEMBRANE DOMAIN-CONTAINING PROTEIN"/>
    <property type="match status" value="1"/>
</dbReference>
<feature type="compositionally biased region" description="Basic and acidic residues" evidence="1">
    <location>
        <begin position="60"/>
        <end position="70"/>
    </location>
</feature>
<dbReference type="AlphaFoldDB" id="X6MXB8"/>